<evidence type="ECO:0000256" key="1">
    <source>
        <dbReference type="ARBA" id="ARBA00022676"/>
    </source>
</evidence>
<keyword evidence="3" id="KW-0479">Metal-binding</keyword>
<dbReference type="InterPro" id="IPR050748">
    <property type="entry name" value="Glycosyltrans_8_dom-fam"/>
</dbReference>
<dbReference type="InterPro" id="IPR029044">
    <property type="entry name" value="Nucleotide-diphossugar_trans"/>
</dbReference>
<dbReference type="PANTHER" id="PTHR13778:SF47">
    <property type="entry name" value="LIPOPOLYSACCHARIDE 1,3-GALACTOSYLTRANSFERASE"/>
    <property type="match status" value="1"/>
</dbReference>
<proteinExistence type="predicted"/>
<dbReference type="Pfam" id="PF01501">
    <property type="entry name" value="Glyco_transf_8"/>
    <property type="match status" value="1"/>
</dbReference>
<evidence type="ECO:0000313" key="4">
    <source>
        <dbReference type="EMBL" id="MDT2826864.1"/>
    </source>
</evidence>
<comment type="caution">
    <text evidence="4">The sequence shown here is derived from an EMBL/GenBank/DDBJ whole genome shotgun (WGS) entry which is preliminary data.</text>
</comment>
<dbReference type="SUPFAM" id="SSF53448">
    <property type="entry name" value="Nucleotide-diphospho-sugar transferases"/>
    <property type="match status" value="1"/>
</dbReference>
<gene>
    <name evidence="4" type="ORF">P7H59_00170</name>
</gene>
<name>A0ABU3FLL8_9ENTE</name>
<evidence type="ECO:0000256" key="3">
    <source>
        <dbReference type="ARBA" id="ARBA00022723"/>
    </source>
</evidence>
<protein>
    <submittedName>
        <fullName evidence="4">Glycosyltransferase family 8 protein</fullName>
    </submittedName>
</protein>
<evidence type="ECO:0000256" key="2">
    <source>
        <dbReference type="ARBA" id="ARBA00022679"/>
    </source>
</evidence>
<dbReference type="RefSeq" id="WP_311818137.1">
    <property type="nucleotide sequence ID" value="NZ_JARQBN010000001.1"/>
</dbReference>
<dbReference type="CDD" id="cd04194">
    <property type="entry name" value="GT8_A4GalT_like"/>
    <property type="match status" value="1"/>
</dbReference>
<dbReference type="EMBL" id="JARQBN010000001">
    <property type="protein sequence ID" value="MDT2826864.1"/>
    <property type="molecule type" value="Genomic_DNA"/>
</dbReference>
<accession>A0ABU3FLL8</accession>
<sequence length="296" mass="34889">MSKQDKMTIVSSCNDGFAPHVSALFVSILENGATHTGQYDFYVIDDEISMVNKKLMRETLQDFDSSVHFLTIDKKYFENVVESDRIPQTAYFRIAIPQLFRGKGVERLLYLDCDMIALTDVSKLWQLDLKGNILAAVEDAGFHHRLEKMKIKTESYRYFNSGFMLIDVNKWLEQDVTNRVLKFIQDNPEKLRFHDQDALNAILHDQWLPIHPKWNAQSYIMQKEVKNPRPEGERTYVETRKQPKIIHYSGHIKPWSKEFTSPTKKYYEKYAELTEFPESFVCKKKKTNYFFQRKSG</sequence>
<reference evidence="4 5" key="1">
    <citation type="submission" date="2023-03" db="EMBL/GenBank/DDBJ databases">
        <authorList>
            <person name="Shen W."/>
            <person name="Cai J."/>
        </authorList>
    </citation>
    <scope>NUCLEOTIDE SEQUENCE [LARGE SCALE GENOMIC DNA]</scope>
    <source>
        <strain evidence="4 5">B101</strain>
    </source>
</reference>
<keyword evidence="5" id="KW-1185">Reference proteome</keyword>
<dbReference type="Gene3D" id="3.90.550.10">
    <property type="entry name" value="Spore Coat Polysaccharide Biosynthesis Protein SpsA, Chain A"/>
    <property type="match status" value="1"/>
</dbReference>
<keyword evidence="2" id="KW-0808">Transferase</keyword>
<dbReference type="Proteomes" id="UP001265301">
    <property type="component" value="Unassembled WGS sequence"/>
</dbReference>
<organism evidence="4 5">
    <name type="scientific">Enterococcus viikkiensis</name>
    <dbReference type="NCBI Taxonomy" id="930854"/>
    <lineage>
        <taxon>Bacteria</taxon>
        <taxon>Bacillati</taxon>
        <taxon>Bacillota</taxon>
        <taxon>Bacilli</taxon>
        <taxon>Lactobacillales</taxon>
        <taxon>Enterococcaceae</taxon>
        <taxon>Enterococcus</taxon>
    </lineage>
</organism>
<evidence type="ECO:0000313" key="5">
    <source>
        <dbReference type="Proteomes" id="UP001265301"/>
    </source>
</evidence>
<dbReference type="PANTHER" id="PTHR13778">
    <property type="entry name" value="GLYCOSYLTRANSFERASE 8 DOMAIN-CONTAINING PROTEIN"/>
    <property type="match status" value="1"/>
</dbReference>
<dbReference type="InterPro" id="IPR002495">
    <property type="entry name" value="Glyco_trans_8"/>
</dbReference>
<keyword evidence="1" id="KW-0328">Glycosyltransferase</keyword>